<evidence type="ECO:0000313" key="17">
    <source>
        <dbReference type="EMBL" id="MDC7676196.1"/>
    </source>
</evidence>
<dbReference type="Gene3D" id="2.60.40.1840">
    <property type="match status" value="1"/>
</dbReference>
<evidence type="ECO:0000256" key="4">
    <source>
        <dbReference type="ARBA" id="ARBA00012564"/>
    </source>
</evidence>
<keyword evidence="18" id="KW-1185">Reference proteome</keyword>
<name>A0ABT5HJ57_9CAUL</name>
<dbReference type="InterPro" id="IPR012779">
    <property type="entry name" value="Peptidase_M1_pepN"/>
</dbReference>
<sequence length="877" mass="97227">MRTEIARPIRLTDYRAPAYRVSATDLTFRLDPTETRVTTRLSFERLGESPAPLVLLGERVKLISIKLDGADLSPDTYEITPETLTLRDVPAQFVLETEVEINPQDNKTLEGLYMSSGRYCTQCEAEGFRKITYFPDRPDVLSKYTVRVEAPKIGFPHLLSNGNLIEYGDLDDTHHYAVWQDPFNKPSYLFALVAGELDVLEDTFTTSSGRTVDLKIYVDTGMSARAAYAMDALKRSMAWDESAYGREYDLDLFMIVAVRDFNFGAMENKGLNIFNASLLLADPTTATDADYERIESVIAHEYFHNWSGNRVTCRDWFQLCLKEGLTVFRDQGFSSDQRGHAVQRIKDVKALRARQFPEDAGPLAHPVRPSSYLKIDNFYTATIYEKGAEIVGMLKTVMGPKVYRTALDHYFATHDGTAATLEDFLKSFEAVTGNDVSNWLNWYTQAGTPRLKITQTYDAAAKSLTLSLSQSTAPTPSQPTKAAVPIPVRLGILSEDGTPQSFGFEGQSQIEITYVLDQPFAAITLTDVAAAPVLSALRHFSAPVILEVEEPQSHLFARFKGDTDPFNRWEAAQKLAQNLILTGGDVAPYAEALKATLLDDALEPAFKALIMALPTEQGLAQEMSPVDPAAIHTRRKAVKAELSRALYPTLRDLYDAIQPPTTFSPDAQSAGGRALRNALLDLIMAGYGTADAAHQSELSALASAHYARADNMTDMIAALTALMSVHGEPYEAALDAFYARFKDEPLVIDKWFALQAACPHPETLARIERLSRHPDFDPKVPNRWRALVQNLASNNPAVFHGVFASDSYGYGFVVDQILTVDEFNPMTAARLVESLSGYKRYASPYREAMKAALESIMATPKLSKNVAELTAKALDQK</sequence>
<dbReference type="GO" id="GO:0016285">
    <property type="term" value="F:alanyl aminopeptidase activity"/>
    <property type="evidence" value="ECO:0007669"/>
    <property type="project" value="UniProtKB-EC"/>
</dbReference>
<dbReference type="Pfam" id="PF01433">
    <property type="entry name" value="Peptidase_M1"/>
    <property type="match status" value="1"/>
</dbReference>
<dbReference type="EMBL" id="JAQQKV010000002">
    <property type="protein sequence ID" value="MDC7676196.1"/>
    <property type="molecule type" value="Genomic_DNA"/>
</dbReference>
<evidence type="ECO:0000256" key="10">
    <source>
        <dbReference type="ARBA" id="ARBA00022833"/>
    </source>
</evidence>
<organism evidence="17 18">
    <name type="scientific">Asticcacaulis machinosus</name>
    <dbReference type="NCBI Taxonomy" id="2984211"/>
    <lineage>
        <taxon>Bacteria</taxon>
        <taxon>Pseudomonadati</taxon>
        <taxon>Pseudomonadota</taxon>
        <taxon>Alphaproteobacteria</taxon>
        <taxon>Caulobacterales</taxon>
        <taxon>Caulobacteraceae</taxon>
        <taxon>Asticcacaulis</taxon>
    </lineage>
</organism>
<evidence type="ECO:0000256" key="2">
    <source>
        <dbReference type="ARBA" id="ARBA00001947"/>
    </source>
</evidence>
<evidence type="ECO:0000256" key="5">
    <source>
        <dbReference type="ARBA" id="ARBA00015611"/>
    </source>
</evidence>
<dbReference type="Gene3D" id="2.60.40.1730">
    <property type="entry name" value="tricorn interacting facor f3 domain"/>
    <property type="match status" value="1"/>
</dbReference>
<dbReference type="NCBIfam" id="TIGR02414">
    <property type="entry name" value="pepN_proteo"/>
    <property type="match status" value="1"/>
</dbReference>
<dbReference type="Proteomes" id="UP001218579">
    <property type="component" value="Unassembled WGS sequence"/>
</dbReference>
<comment type="caution">
    <text evidence="17">The sequence shown here is derived from an EMBL/GenBank/DDBJ whole genome shotgun (WGS) entry which is preliminary data.</text>
</comment>
<proteinExistence type="inferred from homology"/>
<feature type="domain" description="Peptidase M1 membrane alanine aminopeptidase" evidence="13">
    <location>
        <begin position="228"/>
        <end position="441"/>
    </location>
</feature>
<feature type="domain" description="Peptidase M1 alanyl aminopeptidase Ig-like fold" evidence="14">
    <location>
        <begin position="447"/>
        <end position="548"/>
    </location>
</feature>
<keyword evidence="7" id="KW-0645">Protease</keyword>
<dbReference type="Pfam" id="PF17900">
    <property type="entry name" value="Peptidase_M1_N"/>
    <property type="match status" value="1"/>
</dbReference>
<evidence type="ECO:0000256" key="3">
    <source>
        <dbReference type="ARBA" id="ARBA00010136"/>
    </source>
</evidence>
<dbReference type="InterPro" id="IPR024601">
    <property type="entry name" value="Peptidase_M1_pepN_C"/>
</dbReference>
<dbReference type="PRINTS" id="PR00756">
    <property type="entry name" value="ALADIPTASE"/>
</dbReference>
<accession>A0ABT5HJ57</accession>
<evidence type="ECO:0000259" key="14">
    <source>
        <dbReference type="Pfam" id="PF11940"/>
    </source>
</evidence>
<gene>
    <name evidence="17" type="primary">pepN</name>
    <name evidence="17" type="ORF">PQU98_08645</name>
</gene>
<dbReference type="Gene3D" id="1.25.50.10">
    <property type="entry name" value="Peptidase M1, alanyl aminopeptidase, C-terminal domain"/>
    <property type="match status" value="1"/>
</dbReference>
<evidence type="ECO:0000256" key="12">
    <source>
        <dbReference type="NCBIfam" id="TIGR02414"/>
    </source>
</evidence>
<dbReference type="InterPro" id="IPR038438">
    <property type="entry name" value="PepN_Ig-like_sf"/>
</dbReference>
<dbReference type="Pfam" id="PF11940">
    <property type="entry name" value="DUF3458"/>
    <property type="match status" value="1"/>
</dbReference>
<evidence type="ECO:0000313" key="18">
    <source>
        <dbReference type="Proteomes" id="UP001218579"/>
    </source>
</evidence>
<dbReference type="InterPro" id="IPR045357">
    <property type="entry name" value="Aminopeptidase_N-like_N"/>
</dbReference>
<dbReference type="SUPFAM" id="SSF63737">
    <property type="entry name" value="Leukotriene A4 hydrolase N-terminal domain"/>
    <property type="match status" value="1"/>
</dbReference>
<keyword evidence="9 17" id="KW-0378">Hydrolase</keyword>
<keyword evidence="10" id="KW-0862">Zinc</keyword>
<evidence type="ECO:0000256" key="11">
    <source>
        <dbReference type="ARBA" id="ARBA00023049"/>
    </source>
</evidence>
<protein>
    <recommendedName>
        <fullName evidence="5 12">Aminopeptidase N</fullName>
        <ecNumber evidence="4 12">3.4.11.2</ecNumber>
    </recommendedName>
</protein>
<dbReference type="Gene3D" id="3.30.2010.30">
    <property type="match status" value="1"/>
</dbReference>
<dbReference type="PANTHER" id="PTHR46322:SF1">
    <property type="entry name" value="PUROMYCIN-SENSITIVE AMINOPEPTIDASE"/>
    <property type="match status" value="1"/>
</dbReference>
<evidence type="ECO:0000256" key="6">
    <source>
        <dbReference type="ARBA" id="ARBA00022438"/>
    </source>
</evidence>
<dbReference type="RefSeq" id="WP_272744545.1">
    <property type="nucleotide sequence ID" value="NZ_JAQQKV010000002.1"/>
</dbReference>
<feature type="domain" description="Aminopeptidase N-like N-terminal" evidence="16">
    <location>
        <begin position="101"/>
        <end position="189"/>
    </location>
</feature>
<evidence type="ECO:0000256" key="8">
    <source>
        <dbReference type="ARBA" id="ARBA00022723"/>
    </source>
</evidence>
<comment type="catalytic activity">
    <reaction evidence="1">
        <text>Release of an N-terminal amino acid, Xaa-|-Yaa- from a peptide, amide or arylamide. Xaa is preferably Ala, but may be most amino acids including Pro (slow action). When a terminal hydrophobic residue is followed by a prolyl residue, the two may be released as an intact Xaa-Pro dipeptide.</text>
        <dbReference type="EC" id="3.4.11.2"/>
    </reaction>
</comment>
<dbReference type="InterPro" id="IPR037144">
    <property type="entry name" value="Peptidase_M1_pepN_C_sf"/>
</dbReference>
<dbReference type="Pfam" id="PF17432">
    <property type="entry name" value="DUF3458_C"/>
    <property type="match status" value="1"/>
</dbReference>
<evidence type="ECO:0000259" key="13">
    <source>
        <dbReference type="Pfam" id="PF01433"/>
    </source>
</evidence>
<dbReference type="InterPro" id="IPR042097">
    <property type="entry name" value="Aminopeptidase_N-like_N_sf"/>
</dbReference>
<keyword evidence="11" id="KW-0482">Metalloprotease</keyword>
<dbReference type="Gene3D" id="1.10.390.10">
    <property type="entry name" value="Neutral Protease Domain 2"/>
    <property type="match status" value="1"/>
</dbReference>
<dbReference type="InterPro" id="IPR001930">
    <property type="entry name" value="Peptidase_M1"/>
</dbReference>
<dbReference type="PANTHER" id="PTHR46322">
    <property type="entry name" value="PUROMYCIN-SENSITIVE AMINOPEPTIDASE"/>
    <property type="match status" value="1"/>
</dbReference>
<comment type="similarity">
    <text evidence="3">Belongs to the peptidase M1 family.</text>
</comment>
<dbReference type="EC" id="3.4.11.2" evidence="4 12"/>
<dbReference type="InterPro" id="IPR035414">
    <property type="entry name" value="Peptidase_M1_pepN_Ig-like"/>
</dbReference>
<dbReference type="InterPro" id="IPR027268">
    <property type="entry name" value="Peptidase_M4/M1_CTD_sf"/>
</dbReference>
<dbReference type="CDD" id="cd09600">
    <property type="entry name" value="M1_APN"/>
    <property type="match status" value="1"/>
</dbReference>
<evidence type="ECO:0000256" key="7">
    <source>
        <dbReference type="ARBA" id="ARBA00022670"/>
    </source>
</evidence>
<keyword evidence="6 17" id="KW-0031">Aminopeptidase</keyword>
<dbReference type="InterPro" id="IPR014782">
    <property type="entry name" value="Peptidase_M1_dom"/>
</dbReference>
<keyword evidence="8" id="KW-0479">Metal-binding</keyword>
<evidence type="ECO:0000259" key="16">
    <source>
        <dbReference type="Pfam" id="PF17900"/>
    </source>
</evidence>
<evidence type="ECO:0000256" key="1">
    <source>
        <dbReference type="ARBA" id="ARBA00000098"/>
    </source>
</evidence>
<feature type="domain" description="Peptidase M1 alanyl aminopeptidase C-terminal" evidence="15">
    <location>
        <begin position="555"/>
        <end position="874"/>
    </location>
</feature>
<comment type="cofactor">
    <cofactor evidence="2">
        <name>Zn(2+)</name>
        <dbReference type="ChEBI" id="CHEBI:29105"/>
    </cofactor>
</comment>
<evidence type="ECO:0000256" key="9">
    <source>
        <dbReference type="ARBA" id="ARBA00022801"/>
    </source>
</evidence>
<reference evidence="17 18" key="1">
    <citation type="submission" date="2023-01" db="EMBL/GenBank/DDBJ databases">
        <title>Novel species of the genus Asticcacaulis isolated from rivers.</title>
        <authorList>
            <person name="Lu H."/>
        </authorList>
    </citation>
    <scope>NUCLEOTIDE SEQUENCE [LARGE SCALE GENOMIC DNA]</scope>
    <source>
        <strain evidence="17 18">LKC15W</strain>
    </source>
</reference>
<dbReference type="SUPFAM" id="SSF55486">
    <property type="entry name" value="Metalloproteases ('zincins'), catalytic domain"/>
    <property type="match status" value="1"/>
</dbReference>
<evidence type="ECO:0000259" key="15">
    <source>
        <dbReference type="Pfam" id="PF17432"/>
    </source>
</evidence>